<evidence type="ECO:0000256" key="4">
    <source>
        <dbReference type="ARBA" id="ARBA00022475"/>
    </source>
</evidence>
<dbReference type="InterPro" id="IPR003439">
    <property type="entry name" value="ABC_transporter-like_ATP-bd"/>
</dbReference>
<dbReference type="InterPro" id="IPR050388">
    <property type="entry name" value="ABC_Ni/Peptide_Import"/>
</dbReference>
<evidence type="ECO:0000256" key="2">
    <source>
        <dbReference type="ARBA" id="ARBA00005417"/>
    </source>
</evidence>
<evidence type="ECO:0000256" key="3">
    <source>
        <dbReference type="ARBA" id="ARBA00022448"/>
    </source>
</evidence>
<evidence type="ECO:0000313" key="10">
    <source>
        <dbReference type="Proteomes" id="UP000715651"/>
    </source>
</evidence>
<evidence type="ECO:0000256" key="5">
    <source>
        <dbReference type="ARBA" id="ARBA00022741"/>
    </source>
</evidence>
<dbReference type="PROSITE" id="PS00211">
    <property type="entry name" value="ABC_TRANSPORTER_1"/>
    <property type="match status" value="2"/>
</dbReference>
<dbReference type="PROSITE" id="PS50893">
    <property type="entry name" value="ABC_TRANSPORTER_2"/>
    <property type="match status" value="2"/>
</dbReference>
<comment type="similarity">
    <text evidence="2">Belongs to the ABC transporter superfamily.</text>
</comment>
<name>A0A921KB20_9BIFI</name>
<dbReference type="Pfam" id="PF08352">
    <property type="entry name" value="oligo_HPY"/>
    <property type="match status" value="2"/>
</dbReference>
<dbReference type="GO" id="GO:0016887">
    <property type="term" value="F:ATP hydrolysis activity"/>
    <property type="evidence" value="ECO:0007669"/>
    <property type="project" value="InterPro"/>
</dbReference>
<comment type="subcellular location">
    <subcellularLocation>
        <location evidence="1">Cell membrane</location>
        <topology evidence="1">Peripheral membrane protein</topology>
    </subcellularLocation>
</comment>
<dbReference type="InterPro" id="IPR017871">
    <property type="entry name" value="ABC_transporter-like_CS"/>
</dbReference>
<reference evidence="9" key="1">
    <citation type="journal article" date="2021" name="PeerJ">
        <title>Extensive microbial diversity within the chicken gut microbiome revealed by metagenomics and culture.</title>
        <authorList>
            <person name="Gilroy R."/>
            <person name="Ravi A."/>
            <person name="Getino M."/>
            <person name="Pursley I."/>
            <person name="Horton D.L."/>
            <person name="Alikhan N.F."/>
            <person name="Baker D."/>
            <person name="Gharbi K."/>
            <person name="Hall N."/>
            <person name="Watson M."/>
            <person name="Adriaenssens E.M."/>
            <person name="Foster-Nyarko E."/>
            <person name="Jarju S."/>
            <person name="Secka A."/>
            <person name="Antonio M."/>
            <person name="Oren A."/>
            <person name="Chaudhuri R.R."/>
            <person name="La Ragione R."/>
            <person name="Hildebrand F."/>
            <person name="Pallen M.J."/>
        </authorList>
    </citation>
    <scope>NUCLEOTIDE SEQUENCE</scope>
    <source>
        <strain evidence="9">578</strain>
    </source>
</reference>
<comment type="caution">
    <text evidence="9">The sequence shown here is derived from an EMBL/GenBank/DDBJ whole genome shotgun (WGS) entry which is preliminary data.</text>
</comment>
<organism evidence="9 10">
    <name type="scientific">Aeriscardovia aeriphila</name>
    <dbReference type="NCBI Taxonomy" id="218139"/>
    <lineage>
        <taxon>Bacteria</taxon>
        <taxon>Bacillati</taxon>
        <taxon>Actinomycetota</taxon>
        <taxon>Actinomycetes</taxon>
        <taxon>Bifidobacteriales</taxon>
        <taxon>Bifidobacteriaceae</taxon>
        <taxon>Aeriscardovia</taxon>
    </lineage>
</organism>
<dbReference type="Proteomes" id="UP000715651">
    <property type="component" value="Unassembled WGS sequence"/>
</dbReference>
<keyword evidence="6 9" id="KW-0067">ATP-binding</keyword>
<dbReference type="NCBIfam" id="NF008453">
    <property type="entry name" value="PRK11308.1"/>
    <property type="match status" value="2"/>
</dbReference>
<dbReference type="SMART" id="SM00382">
    <property type="entry name" value="AAA"/>
    <property type="match status" value="2"/>
</dbReference>
<evidence type="ECO:0000256" key="7">
    <source>
        <dbReference type="ARBA" id="ARBA00023136"/>
    </source>
</evidence>
<evidence type="ECO:0000313" key="9">
    <source>
        <dbReference type="EMBL" id="HJF18143.1"/>
    </source>
</evidence>
<keyword evidence="5" id="KW-0547">Nucleotide-binding</keyword>
<dbReference type="InterPro" id="IPR003593">
    <property type="entry name" value="AAA+_ATPase"/>
</dbReference>
<evidence type="ECO:0000259" key="8">
    <source>
        <dbReference type="PROSITE" id="PS50893"/>
    </source>
</evidence>
<evidence type="ECO:0000256" key="6">
    <source>
        <dbReference type="ARBA" id="ARBA00022840"/>
    </source>
</evidence>
<dbReference type="GO" id="GO:0005886">
    <property type="term" value="C:plasma membrane"/>
    <property type="evidence" value="ECO:0007669"/>
    <property type="project" value="UniProtKB-SubCell"/>
</dbReference>
<dbReference type="NCBIfam" id="NF007739">
    <property type="entry name" value="PRK10419.1"/>
    <property type="match status" value="2"/>
</dbReference>
<protein>
    <submittedName>
        <fullName evidence="9">ABC transporter ATP-binding protein</fullName>
    </submittedName>
</protein>
<dbReference type="AlphaFoldDB" id="A0A921KB20"/>
<dbReference type="InterPro" id="IPR013563">
    <property type="entry name" value="Oligopep_ABC_C"/>
</dbReference>
<keyword evidence="4" id="KW-1003">Cell membrane</keyword>
<dbReference type="GO" id="GO:0015833">
    <property type="term" value="P:peptide transport"/>
    <property type="evidence" value="ECO:0007669"/>
    <property type="project" value="InterPro"/>
</dbReference>
<feature type="domain" description="ABC transporter" evidence="8">
    <location>
        <begin position="11"/>
        <end position="262"/>
    </location>
</feature>
<proteinExistence type="inferred from homology"/>
<dbReference type="Gene3D" id="3.40.50.300">
    <property type="entry name" value="P-loop containing nucleotide triphosphate hydrolases"/>
    <property type="match status" value="2"/>
</dbReference>
<dbReference type="GO" id="GO:0005524">
    <property type="term" value="F:ATP binding"/>
    <property type="evidence" value="ECO:0007669"/>
    <property type="project" value="UniProtKB-KW"/>
</dbReference>
<accession>A0A921KB20</accession>
<sequence length="547" mass="59212">MATDSTREPLLTVSHVSIGFDGTPVTHDVHFSLFPGTITALVGESGSGKSVSAMALAHLDPSQAEVSGQAFLDSNTTLNILDNTLDQASLQKLRGGQIGVVFQEPMTAFNPLMTLGKQVEESLIYHQPKLSKQERKEAVLHAFEAVRLPQPERIFTAHPHELSGGQLQRVMIAMAIINNPSIIIADEPTTALDVTTQKAILQLLESLARERHLAILIITHDMGVVWEAAQYVYVMQKGEIVEEGSTRQIFTAPTHPYTRMLLDAVPKLTVDSESEASPTADSQAPALVQLEHVSLSYSHRAHAKLALHDISLHIGAGETLALVGESGAGKTTIGKVISGQLTPQQGTVLIGGDNLAGLKGKKLRQARSSIGFVFQNSSSALVPTKTIGWSIAEPLLVEESLGGTKLSSQQRRERVEELMKHVGLDPALASRFPYQLSGGQRQRVGIARAIALRPKLLIADEPTSSLDVTVQKRVLDLLRTLQQEYGYACLFITHDLGIVQEVAHNLAVIKSGEIVEQGSVSEVLVHPRHAYTRTLLDASPRIDISAR</sequence>
<dbReference type="SUPFAM" id="SSF52540">
    <property type="entry name" value="P-loop containing nucleoside triphosphate hydrolases"/>
    <property type="match status" value="2"/>
</dbReference>
<keyword evidence="7" id="KW-0472">Membrane</keyword>
<feature type="domain" description="ABC transporter" evidence="8">
    <location>
        <begin position="288"/>
        <end position="536"/>
    </location>
</feature>
<evidence type="ECO:0000256" key="1">
    <source>
        <dbReference type="ARBA" id="ARBA00004202"/>
    </source>
</evidence>
<dbReference type="Pfam" id="PF00005">
    <property type="entry name" value="ABC_tran"/>
    <property type="match status" value="2"/>
</dbReference>
<dbReference type="CDD" id="cd03257">
    <property type="entry name" value="ABC_NikE_OppD_transporters"/>
    <property type="match status" value="2"/>
</dbReference>
<dbReference type="PANTHER" id="PTHR43297">
    <property type="entry name" value="OLIGOPEPTIDE TRANSPORT ATP-BINDING PROTEIN APPD"/>
    <property type="match status" value="1"/>
</dbReference>
<dbReference type="InterPro" id="IPR027417">
    <property type="entry name" value="P-loop_NTPase"/>
</dbReference>
<gene>
    <name evidence="9" type="ORF">K8U78_03165</name>
</gene>
<dbReference type="PANTHER" id="PTHR43297:SF2">
    <property type="entry name" value="DIPEPTIDE TRANSPORT ATP-BINDING PROTEIN DPPD"/>
    <property type="match status" value="1"/>
</dbReference>
<dbReference type="EMBL" id="DYWK01000005">
    <property type="protein sequence ID" value="HJF18143.1"/>
    <property type="molecule type" value="Genomic_DNA"/>
</dbReference>
<reference evidence="9" key="2">
    <citation type="submission" date="2021-09" db="EMBL/GenBank/DDBJ databases">
        <authorList>
            <person name="Gilroy R."/>
        </authorList>
    </citation>
    <scope>NUCLEOTIDE SEQUENCE</scope>
    <source>
        <strain evidence="9">578</strain>
    </source>
</reference>
<keyword evidence="3" id="KW-0813">Transport</keyword>